<organism evidence="6 7">
    <name type="scientific">Oceanisphaera sediminis</name>
    <dbReference type="NCBI Taxonomy" id="981381"/>
    <lineage>
        <taxon>Bacteria</taxon>
        <taxon>Pseudomonadati</taxon>
        <taxon>Pseudomonadota</taxon>
        <taxon>Gammaproteobacteria</taxon>
        <taxon>Aeromonadales</taxon>
        <taxon>Aeromonadaceae</taxon>
        <taxon>Oceanisphaera</taxon>
    </lineage>
</organism>
<dbReference type="PROSITE" id="PS50931">
    <property type="entry name" value="HTH_LYSR"/>
    <property type="match status" value="1"/>
</dbReference>
<dbReference type="SUPFAM" id="SSF46785">
    <property type="entry name" value="Winged helix' DNA-binding domain"/>
    <property type="match status" value="1"/>
</dbReference>
<dbReference type="InterPro" id="IPR036388">
    <property type="entry name" value="WH-like_DNA-bd_sf"/>
</dbReference>
<evidence type="ECO:0000256" key="4">
    <source>
        <dbReference type="ARBA" id="ARBA00023163"/>
    </source>
</evidence>
<evidence type="ECO:0000313" key="6">
    <source>
        <dbReference type="EMBL" id="GAA3713178.1"/>
    </source>
</evidence>
<proteinExistence type="inferred from homology"/>
<evidence type="ECO:0000313" key="7">
    <source>
        <dbReference type="Proteomes" id="UP001501479"/>
    </source>
</evidence>
<dbReference type="InterPro" id="IPR000847">
    <property type="entry name" value="LysR_HTH_N"/>
</dbReference>
<dbReference type="PANTHER" id="PTHR30579">
    <property type="entry name" value="TRANSCRIPTIONAL REGULATOR"/>
    <property type="match status" value="1"/>
</dbReference>
<sequence length="280" mass="30171">MLLTSFVAVVDKGGFTAAANHLHLAQSTVSAHIKRLENVLERSLLQRKQQLAVPTAAGERLLSHARQMLRQNAQAWQDVRDQRLAGVVRLGIPEDYLSYLPGALSDFAARFPDVELVVHCGLSVDLIQQVKTGALDLAITTRQPHSPGGKVLRREPMVWVGAAGYDTYRRSPLPLAVSKQGVCIFREHTLASLDAAAIDWRIAYTSASLSGLSAAVRAGLAITVLTPSMLGPDMRVLGTDDGLPALPSIEIALHRSSKAATEATEQLALQLHAHIEGYSP</sequence>
<comment type="caution">
    <text evidence="6">The sequence shown here is derived from an EMBL/GenBank/DDBJ whole genome shotgun (WGS) entry which is preliminary data.</text>
</comment>
<accession>A0ABP7E3T2</accession>
<protein>
    <submittedName>
        <fullName evidence="6">LysR substrate-binding domain-containing protein</fullName>
    </submittedName>
</protein>
<dbReference type="PANTHER" id="PTHR30579:SF7">
    <property type="entry name" value="HTH-TYPE TRANSCRIPTIONAL REGULATOR LRHA-RELATED"/>
    <property type="match status" value="1"/>
</dbReference>
<dbReference type="Pfam" id="PF03466">
    <property type="entry name" value="LysR_substrate"/>
    <property type="match status" value="1"/>
</dbReference>
<comment type="similarity">
    <text evidence="1">Belongs to the LysR transcriptional regulatory family.</text>
</comment>
<feature type="domain" description="HTH lysR-type" evidence="5">
    <location>
        <begin position="1"/>
        <end position="55"/>
    </location>
</feature>
<dbReference type="Pfam" id="PF00126">
    <property type="entry name" value="HTH_1"/>
    <property type="match status" value="1"/>
</dbReference>
<dbReference type="EMBL" id="BAABDS010000032">
    <property type="protein sequence ID" value="GAA3713178.1"/>
    <property type="molecule type" value="Genomic_DNA"/>
</dbReference>
<dbReference type="SUPFAM" id="SSF53850">
    <property type="entry name" value="Periplasmic binding protein-like II"/>
    <property type="match status" value="1"/>
</dbReference>
<evidence type="ECO:0000259" key="5">
    <source>
        <dbReference type="PROSITE" id="PS50931"/>
    </source>
</evidence>
<keyword evidence="4" id="KW-0804">Transcription</keyword>
<evidence type="ECO:0000256" key="2">
    <source>
        <dbReference type="ARBA" id="ARBA00023015"/>
    </source>
</evidence>
<dbReference type="Gene3D" id="1.10.10.10">
    <property type="entry name" value="Winged helix-like DNA-binding domain superfamily/Winged helix DNA-binding domain"/>
    <property type="match status" value="1"/>
</dbReference>
<reference evidence="7" key="1">
    <citation type="journal article" date="2019" name="Int. J. Syst. Evol. Microbiol.">
        <title>The Global Catalogue of Microorganisms (GCM) 10K type strain sequencing project: providing services to taxonomists for standard genome sequencing and annotation.</title>
        <authorList>
            <consortium name="The Broad Institute Genomics Platform"/>
            <consortium name="The Broad Institute Genome Sequencing Center for Infectious Disease"/>
            <person name="Wu L."/>
            <person name="Ma J."/>
        </authorList>
    </citation>
    <scope>NUCLEOTIDE SEQUENCE [LARGE SCALE GENOMIC DNA]</scope>
    <source>
        <strain evidence="7">JCM 17329</strain>
    </source>
</reference>
<keyword evidence="7" id="KW-1185">Reference proteome</keyword>
<dbReference type="Proteomes" id="UP001501479">
    <property type="component" value="Unassembled WGS sequence"/>
</dbReference>
<dbReference type="InterPro" id="IPR036390">
    <property type="entry name" value="WH_DNA-bd_sf"/>
</dbReference>
<gene>
    <name evidence="6" type="ORF">GCM10022421_20520</name>
</gene>
<dbReference type="Gene3D" id="3.40.190.10">
    <property type="entry name" value="Periplasmic binding protein-like II"/>
    <property type="match status" value="2"/>
</dbReference>
<name>A0ABP7E3T2_9GAMM</name>
<keyword evidence="3" id="KW-0238">DNA-binding</keyword>
<keyword evidence="2" id="KW-0805">Transcription regulation</keyword>
<dbReference type="InterPro" id="IPR050176">
    <property type="entry name" value="LTTR"/>
</dbReference>
<dbReference type="PRINTS" id="PR00039">
    <property type="entry name" value="HTHLYSR"/>
</dbReference>
<evidence type="ECO:0000256" key="3">
    <source>
        <dbReference type="ARBA" id="ARBA00023125"/>
    </source>
</evidence>
<dbReference type="InterPro" id="IPR005119">
    <property type="entry name" value="LysR_subst-bd"/>
</dbReference>
<evidence type="ECO:0000256" key="1">
    <source>
        <dbReference type="ARBA" id="ARBA00009437"/>
    </source>
</evidence>